<protein>
    <submittedName>
        <fullName evidence="3">Carbohydrate porin</fullName>
    </submittedName>
</protein>
<gene>
    <name evidence="3" type="ORF">H6F44_14475</name>
</gene>
<dbReference type="InterPro" id="IPR007049">
    <property type="entry name" value="Carb-sel_porin_OprB"/>
</dbReference>
<evidence type="ECO:0000313" key="3">
    <source>
        <dbReference type="EMBL" id="MBD2151317.1"/>
    </source>
</evidence>
<comment type="similarity">
    <text evidence="1 2">Belongs to the OprB family.</text>
</comment>
<organism evidence="3 4">
    <name type="scientific">Pseudanabaena cinerea FACHB-1277</name>
    <dbReference type="NCBI Taxonomy" id="2949581"/>
    <lineage>
        <taxon>Bacteria</taxon>
        <taxon>Bacillati</taxon>
        <taxon>Cyanobacteriota</taxon>
        <taxon>Cyanophyceae</taxon>
        <taxon>Pseudanabaenales</taxon>
        <taxon>Pseudanabaenaceae</taxon>
        <taxon>Pseudanabaena</taxon>
        <taxon>Pseudanabaena cinerea</taxon>
    </lineage>
</organism>
<evidence type="ECO:0000313" key="4">
    <source>
        <dbReference type="Proteomes" id="UP000631421"/>
    </source>
</evidence>
<dbReference type="GO" id="GO:0008643">
    <property type="term" value="P:carbohydrate transport"/>
    <property type="evidence" value="ECO:0007669"/>
    <property type="project" value="InterPro"/>
</dbReference>
<dbReference type="Pfam" id="PF04966">
    <property type="entry name" value="OprB"/>
    <property type="match status" value="1"/>
</dbReference>
<dbReference type="GO" id="GO:0016020">
    <property type="term" value="C:membrane"/>
    <property type="evidence" value="ECO:0007669"/>
    <property type="project" value="InterPro"/>
</dbReference>
<dbReference type="Gene3D" id="2.40.160.180">
    <property type="entry name" value="Carbohydrate-selective porin OprB"/>
    <property type="match status" value="1"/>
</dbReference>
<dbReference type="AlphaFoldDB" id="A0A926UWF5"/>
<comment type="caution">
    <text evidence="3">The sequence shown here is derived from an EMBL/GenBank/DDBJ whole genome shotgun (WGS) entry which is preliminary data.</text>
</comment>
<dbReference type="GO" id="GO:0015288">
    <property type="term" value="F:porin activity"/>
    <property type="evidence" value="ECO:0007669"/>
    <property type="project" value="InterPro"/>
</dbReference>
<dbReference type="InterPro" id="IPR038673">
    <property type="entry name" value="OprB_sf"/>
</dbReference>
<name>A0A926UWF5_9CYAN</name>
<dbReference type="EMBL" id="JACJPY010000049">
    <property type="protein sequence ID" value="MBD2151317.1"/>
    <property type="molecule type" value="Genomic_DNA"/>
</dbReference>
<proteinExistence type="inferred from homology"/>
<sequence length="59" mass="6505">MSTENKVGNSTQTNLEAFIRFPITNNITITPDIQVIFNANNNSANSTLIIGTLRTVFSF</sequence>
<keyword evidence="4" id="KW-1185">Reference proteome</keyword>
<dbReference type="Proteomes" id="UP000631421">
    <property type="component" value="Unassembled WGS sequence"/>
</dbReference>
<evidence type="ECO:0000256" key="2">
    <source>
        <dbReference type="RuleBase" id="RU363072"/>
    </source>
</evidence>
<accession>A0A926UWF5</accession>
<reference evidence="3" key="2">
    <citation type="submission" date="2020-08" db="EMBL/GenBank/DDBJ databases">
        <authorList>
            <person name="Chen M."/>
            <person name="Teng W."/>
            <person name="Zhao L."/>
            <person name="Hu C."/>
            <person name="Zhou Y."/>
            <person name="Han B."/>
            <person name="Song L."/>
            <person name="Shu W."/>
        </authorList>
    </citation>
    <scope>NUCLEOTIDE SEQUENCE</scope>
    <source>
        <strain evidence="3">FACHB-1277</strain>
    </source>
</reference>
<evidence type="ECO:0000256" key="1">
    <source>
        <dbReference type="ARBA" id="ARBA00008769"/>
    </source>
</evidence>
<reference evidence="3" key="1">
    <citation type="journal article" date="2015" name="ISME J.">
        <title>Draft Genome Sequence of Streptomyces incarnatus NRRL8089, which Produces the Nucleoside Antibiotic Sinefungin.</title>
        <authorList>
            <person name="Oshima K."/>
            <person name="Hattori M."/>
            <person name="Shimizu H."/>
            <person name="Fukuda K."/>
            <person name="Nemoto M."/>
            <person name="Inagaki K."/>
            <person name="Tamura T."/>
        </authorList>
    </citation>
    <scope>NUCLEOTIDE SEQUENCE</scope>
    <source>
        <strain evidence="3">FACHB-1277</strain>
    </source>
</reference>